<evidence type="ECO:0000313" key="1">
    <source>
        <dbReference type="EMBL" id="CAD5126991.1"/>
    </source>
</evidence>
<name>A0A7I8WFS9_9ANNE</name>
<dbReference type="AlphaFoldDB" id="A0A7I8WFS9"/>
<dbReference type="InterPro" id="IPR008979">
    <property type="entry name" value="Galactose-bd-like_sf"/>
</dbReference>
<dbReference type="EMBL" id="CAJFCJ010000117">
    <property type="protein sequence ID" value="CAD5126991.1"/>
    <property type="molecule type" value="Genomic_DNA"/>
</dbReference>
<dbReference type="SUPFAM" id="SSF49785">
    <property type="entry name" value="Galactose-binding domain-like"/>
    <property type="match status" value="1"/>
</dbReference>
<keyword evidence="2" id="KW-1185">Reference proteome</keyword>
<evidence type="ECO:0000313" key="2">
    <source>
        <dbReference type="Proteomes" id="UP000549394"/>
    </source>
</evidence>
<proteinExistence type="predicted"/>
<accession>A0A7I8WFS9</accession>
<organism evidence="1 2">
    <name type="scientific">Dimorphilus gyrociliatus</name>
    <dbReference type="NCBI Taxonomy" id="2664684"/>
    <lineage>
        <taxon>Eukaryota</taxon>
        <taxon>Metazoa</taxon>
        <taxon>Spiralia</taxon>
        <taxon>Lophotrochozoa</taxon>
        <taxon>Annelida</taxon>
        <taxon>Polychaeta</taxon>
        <taxon>Polychaeta incertae sedis</taxon>
        <taxon>Dinophilidae</taxon>
        <taxon>Dimorphilus</taxon>
    </lineage>
</organism>
<reference evidence="1 2" key="1">
    <citation type="submission" date="2020-08" db="EMBL/GenBank/DDBJ databases">
        <authorList>
            <person name="Hejnol A."/>
        </authorList>
    </citation>
    <scope>NUCLEOTIDE SEQUENCE [LARGE SCALE GENOMIC DNA]</scope>
</reference>
<comment type="caution">
    <text evidence="1">The sequence shown here is derived from an EMBL/GenBank/DDBJ whole genome shotgun (WGS) entry which is preliminary data.</text>
</comment>
<sequence>MEECYSYLWIESGCFTEEFRPTELEESMTISQFSIYAKDVFKLSMKKHQINSNTKNYRLICYKNLYDRTNIAFNRKVTYSGKLDSPLLDPIHIVDGLYHNDISLGSCSILTMFNSTKPKLSIELSEYHEEIKIVLWPTNEEINQTFIVYISEPNNLCSNNVELEMNSTAKVFCSNLKENGSEIIIEVKFNDNLHLCEVEIFSVNLAFKKPVLSKLAKKNLYNLTNGLISNYVLFHLGIDYWLAINLLAYFKVFGLDVKPSLTFLNSFKNFYIELTNENPALAYDVINYQFCGRKNNSLLTTDEYYTILCSKGGVEGQFVVFRSNRSNYASITFKEIEIFGYFLRFPYQQIRISS</sequence>
<dbReference type="Proteomes" id="UP000549394">
    <property type="component" value="Unassembled WGS sequence"/>
</dbReference>
<protein>
    <submittedName>
        <fullName evidence="1">DgyrCDS14981</fullName>
    </submittedName>
</protein>
<gene>
    <name evidence="1" type="ORF">DGYR_LOCUS14204</name>
</gene>
<dbReference type="Gene3D" id="2.60.120.260">
    <property type="entry name" value="Galactose-binding domain-like"/>
    <property type="match status" value="2"/>
</dbReference>